<protein>
    <submittedName>
        <fullName evidence="1">Uncharacterized protein DUF2199</fullName>
    </submittedName>
</protein>
<accession>A0A3R9NYC2</accession>
<evidence type="ECO:0000313" key="1">
    <source>
        <dbReference type="EMBL" id="RSL16685.1"/>
    </source>
</evidence>
<dbReference type="EMBL" id="RSDW01000001">
    <property type="protein sequence ID" value="RSL16685.1"/>
    <property type="molecule type" value="Genomic_DNA"/>
</dbReference>
<dbReference type="Pfam" id="PF09965">
    <property type="entry name" value="DUF2199"/>
    <property type="match status" value="1"/>
</dbReference>
<dbReference type="AlphaFoldDB" id="A0A3R9NYC2"/>
<sequence length="140" mass="16245">MRLRVTLNELKENSARINAFFQKRDARDVSFSVGLKFQFPERRNHSHGWYGLKSSQMISLNMSEKWNQEGRENSPPYEAVFANHLSIYEGETCDLPVRLHTRPIGERPFIEIAGEHLLAIEQKNGIPETRIQEIAELLSH</sequence>
<reference evidence="1 2" key="1">
    <citation type="submission" date="2018-12" db="EMBL/GenBank/DDBJ databases">
        <title>Sequencing of bacterial isolates from soil warming experiment in Harvard Forest, Massachusetts, USA.</title>
        <authorList>
            <person name="Deangelis K."/>
        </authorList>
    </citation>
    <scope>NUCLEOTIDE SEQUENCE [LARGE SCALE GENOMIC DNA]</scope>
    <source>
        <strain evidence="1 2">EB153</strain>
    </source>
</reference>
<keyword evidence="2" id="KW-1185">Reference proteome</keyword>
<gene>
    <name evidence="1" type="ORF">EDE15_2206</name>
</gene>
<proteinExistence type="predicted"/>
<dbReference type="OrthoDB" id="4404538at2"/>
<dbReference type="Proteomes" id="UP000269669">
    <property type="component" value="Unassembled WGS sequence"/>
</dbReference>
<organism evidence="1 2">
    <name type="scientific">Edaphobacter aggregans</name>
    <dbReference type="NCBI Taxonomy" id="570835"/>
    <lineage>
        <taxon>Bacteria</taxon>
        <taxon>Pseudomonadati</taxon>
        <taxon>Acidobacteriota</taxon>
        <taxon>Terriglobia</taxon>
        <taxon>Terriglobales</taxon>
        <taxon>Acidobacteriaceae</taxon>
        <taxon>Edaphobacter</taxon>
    </lineage>
</organism>
<comment type="caution">
    <text evidence="1">The sequence shown here is derived from an EMBL/GenBank/DDBJ whole genome shotgun (WGS) entry which is preliminary data.</text>
</comment>
<evidence type="ECO:0000313" key="2">
    <source>
        <dbReference type="Proteomes" id="UP000269669"/>
    </source>
</evidence>
<dbReference type="InterPro" id="IPR018697">
    <property type="entry name" value="DUF2199"/>
</dbReference>
<name>A0A3R9NYC2_9BACT</name>